<comment type="caution">
    <text evidence="2">The sequence shown here is derived from an EMBL/GenBank/DDBJ whole genome shotgun (WGS) entry which is preliminary data.</text>
</comment>
<evidence type="ECO:0000313" key="2">
    <source>
        <dbReference type="EMBL" id="CAF9914672.1"/>
    </source>
</evidence>
<feature type="domain" description="PRISE-like Rossmann-fold" evidence="1">
    <location>
        <begin position="12"/>
        <end position="391"/>
    </location>
</feature>
<dbReference type="Proteomes" id="UP000664203">
    <property type="component" value="Unassembled WGS sequence"/>
</dbReference>
<dbReference type="PANTHER" id="PTHR32487">
    <property type="entry name" value="3-OXO-DELTA(4,5)-STEROID 5-BETA-REDUCTASE"/>
    <property type="match status" value="1"/>
</dbReference>
<dbReference type="EMBL" id="CAJPDR010000074">
    <property type="protein sequence ID" value="CAF9914672.1"/>
    <property type="molecule type" value="Genomic_DNA"/>
</dbReference>
<reference evidence="2" key="1">
    <citation type="submission" date="2021-03" db="EMBL/GenBank/DDBJ databases">
        <authorList>
            <person name="Tagirdzhanova G."/>
        </authorList>
    </citation>
    <scope>NUCLEOTIDE SEQUENCE</scope>
</reference>
<dbReference type="PANTHER" id="PTHR32487:SF4">
    <property type="entry name" value="SIRQ PROTEIN"/>
    <property type="match status" value="1"/>
</dbReference>
<evidence type="ECO:0000259" key="1">
    <source>
        <dbReference type="Pfam" id="PF22917"/>
    </source>
</evidence>
<dbReference type="AlphaFoldDB" id="A0A8H3F2A6"/>
<name>A0A8H3F2A6_9LECA</name>
<evidence type="ECO:0000313" key="3">
    <source>
        <dbReference type="Proteomes" id="UP000664203"/>
    </source>
</evidence>
<dbReference type="Pfam" id="PF22917">
    <property type="entry name" value="PRISE"/>
    <property type="match status" value="1"/>
</dbReference>
<proteinExistence type="predicted"/>
<dbReference type="Gene3D" id="3.40.50.720">
    <property type="entry name" value="NAD(P)-binding Rossmann-like Domain"/>
    <property type="match status" value="1"/>
</dbReference>
<dbReference type="InterPro" id="IPR055222">
    <property type="entry name" value="PRISE-like_Rossmann-fold"/>
</dbReference>
<gene>
    <name evidence="2" type="ORF">ALECFALPRED_009667</name>
</gene>
<accession>A0A8H3F2A6</accession>
<keyword evidence="3" id="KW-1185">Reference proteome</keyword>
<organism evidence="2 3">
    <name type="scientific">Alectoria fallacina</name>
    <dbReference type="NCBI Taxonomy" id="1903189"/>
    <lineage>
        <taxon>Eukaryota</taxon>
        <taxon>Fungi</taxon>
        <taxon>Dikarya</taxon>
        <taxon>Ascomycota</taxon>
        <taxon>Pezizomycotina</taxon>
        <taxon>Lecanoromycetes</taxon>
        <taxon>OSLEUM clade</taxon>
        <taxon>Lecanoromycetidae</taxon>
        <taxon>Lecanorales</taxon>
        <taxon>Lecanorineae</taxon>
        <taxon>Parmeliaceae</taxon>
        <taxon>Alectoria</taxon>
    </lineage>
</organism>
<dbReference type="InterPro" id="IPR036291">
    <property type="entry name" value="NAD(P)-bd_dom_sf"/>
</dbReference>
<dbReference type="CDD" id="cd08948">
    <property type="entry name" value="5beta-POR_like_SDR_a"/>
    <property type="match status" value="1"/>
</dbReference>
<protein>
    <recommendedName>
        <fullName evidence="1">PRISE-like Rossmann-fold domain-containing protein</fullName>
    </recommendedName>
</protein>
<sequence length="396" mass="43691">MAQSASTSGAHALVFGASGLAGWGVVDQLLSNYPAQGTFSRVTALINRPFSLADSYWPGASLSRPELQLVSHVNLLKGSIEDLTAFLKREIGDIGNVTHAFYFAYKQEQEMDLETKVNREMIERAIGALDALSPNLKFVAFPSGTRGYGIHIPGGVFKAPFKESMGRLPEPIASNVFCFAHQDALEEMSKGREWTWCEVRPDAIIGFVPNGSTFNLLAHWATYLSLYALVEGKGAKVPFPGTGKGYNALFNDASADIIAKFSIWASLHPKKCGGGQLFNIADQARPSRMSERWPGIAKYFGLEGVSPDVDGKDALKPGEYIEKHKQVLEKWGGKGSRVFKAEALDEYGYHYTFDRHMSVEKARKAGFEEEIEPETSWFKAFDRLRLAGMIPGQYDI</sequence>
<dbReference type="OrthoDB" id="1731983at2759"/>
<dbReference type="SUPFAM" id="SSF51735">
    <property type="entry name" value="NAD(P)-binding Rossmann-fold domains"/>
    <property type="match status" value="1"/>
</dbReference>